<sequence>MESGGCGGVVGGGQGEGEKEKETEEVEAEGEVNEEAKAEGKSKEAGKDWEEVTEEGFQLGIVECLTVTVQFDRRESNWPAQQPSVLLIA</sequence>
<accession>A0A427AC48</accession>
<dbReference type="Proteomes" id="UP000287651">
    <property type="component" value="Unassembled WGS sequence"/>
</dbReference>
<feature type="compositionally biased region" description="Gly residues" evidence="1">
    <location>
        <begin position="1"/>
        <end position="15"/>
    </location>
</feature>
<comment type="caution">
    <text evidence="2">The sequence shown here is derived from an EMBL/GenBank/DDBJ whole genome shotgun (WGS) entry which is preliminary data.</text>
</comment>
<evidence type="ECO:0000313" key="3">
    <source>
        <dbReference type="Proteomes" id="UP000287651"/>
    </source>
</evidence>
<feature type="compositionally biased region" description="Acidic residues" evidence="1">
    <location>
        <begin position="23"/>
        <end position="33"/>
    </location>
</feature>
<feature type="region of interest" description="Disordered" evidence="1">
    <location>
        <begin position="1"/>
        <end position="49"/>
    </location>
</feature>
<feature type="compositionally biased region" description="Basic and acidic residues" evidence="1">
    <location>
        <begin position="34"/>
        <end position="49"/>
    </location>
</feature>
<protein>
    <submittedName>
        <fullName evidence="2">Uncharacterized protein</fullName>
    </submittedName>
</protein>
<reference evidence="2 3" key="1">
    <citation type="journal article" date="2014" name="Agronomy (Basel)">
        <title>A Draft Genome Sequence for Ensete ventricosum, the Drought-Tolerant Tree Against Hunger.</title>
        <authorList>
            <person name="Harrison J."/>
            <person name="Moore K.A."/>
            <person name="Paszkiewicz K."/>
            <person name="Jones T."/>
            <person name="Grant M."/>
            <person name="Ambacheew D."/>
            <person name="Muzemil S."/>
            <person name="Studholme D.J."/>
        </authorList>
    </citation>
    <scope>NUCLEOTIDE SEQUENCE [LARGE SCALE GENOMIC DNA]</scope>
</reference>
<dbReference type="EMBL" id="AMZH03002975">
    <property type="protein sequence ID" value="RRT73814.1"/>
    <property type="molecule type" value="Genomic_DNA"/>
</dbReference>
<evidence type="ECO:0000313" key="2">
    <source>
        <dbReference type="EMBL" id="RRT73814.1"/>
    </source>
</evidence>
<dbReference type="AlphaFoldDB" id="A0A427AC48"/>
<proteinExistence type="predicted"/>
<name>A0A427AC48_ENSVE</name>
<gene>
    <name evidence="2" type="ORF">B296_00029140</name>
</gene>
<evidence type="ECO:0000256" key="1">
    <source>
        <dbReference type="SAM" id="MobiDB-lite"/>
    </source>
</evidence>
<organism evidence="2 3">
    <name type="scientific">Ensete ventricosum</name>
    <name type="common">Abyssinian banana</name>
    <name type="synonym">Musa ensete</name>
    <dbReference type="NCBI Taxonomy" id="4639"/>
    <lineage>
        <taxon>Eukaryota</taxon>
        <taxon>Viridiplantae</taxon>
        <taxon>Streptophyta</taxon>
        <taxon>Embryophyta</taxon>
        <taxon>Tracheophyta</taxon>
        <taxon>Spermatophyta</taxon>
        <taxon>Magnoliopsida</taxon>
        <taxon>Liliopsida</taxon>
        <taxon>Zingiberales</taxon>
        <taxon>Musaceae</taxon>
        <taxon>Ensete</taxon>
    </lineage>
</organism>